<organism evidence="2 3">
    <name type="scientific">Cochliobolus carbonum (strain 26-R-13)</name>
    <name type="common">Maize leaf spot fungus</name>
    <name type="synonym">Bipolaris zeicola</name>
    <dbReference type="NCBI Taxonomy" id="930089"/>
    <lineage>
        <taxon>Eukaryota</taxon>
        <taxon>Fungi</taxon>
        <taxon>Dikarya</taxon>
        <taxon>Ascomycota</taxon>
        <taxon>Pezizomycotina</taxon>
        <taxon>Dothideomycetes</taxon>
        <taxon>Pleosporomycetidae</taxon>
        <taxon>Pleosporales</taxon>
        <taxon>Pleosporineae</taxon>
        <taxon>Pleosporaceae</taxon>
        <taxon>Bipolaris</taxon>
    </lineage>
</organism>
<dbReference type="KEGG" id="bze:COCCADRAFT_36019"/>
<accession>W6Y9P5</accession>
<dbReference type="AlphaFoldDB" id="W6Y9P5"/>
<dbReference type="EMBL" id="KI964594">
    <property type="protein sequence ID" value="EUC34250.1"/>
    <property type="molecule type" value="Genomic_DNA"/>
</dbReference>
<feature type="region of interest" description="Disordered" evidence="1">
    <location>
        <begin position="143"/>
        <end position="175"/>
    </location>
</feature>
<feature type="region of interest" description="Disordered" evidence="1">
    <location>
        <begin position="340"/>
        <end position="383"/>
    </location>
</feature>
<dbReference type="GeneID" id="19148178"/>
<evidence type="ECO:0000256" key="1">
    <source>
        <dbReference type="SAM" id="MobiDB-lite"/>
    </source>
</evidence>
<evidence type="ECO:0000313" key="2">
    <source>
        <dbReference type="EMBL" id="EUC34250.1"/>
    </source>
</evidence>
<dbReference type="RefSeq" id="XP_007711412.1">
    <property type="nucleotide sequence ID" value="XM_007713222.1"/>
</dbReference>
<dbReference type="OrthoDB" id="3685638at2759"/>
<feature type="compositionally biased region" description="Polar residues" evidence="1">
    <location>
        <begin position="152"/>
        <end position="164"/>
    </location>
</feature>
<proteinExistence type="predicted"/>
<sequence>MSHQAHQRISLTEPFGAVSSCETDSDLEILQPSHPRRRSLKREVSKSFLHTCSYLGKRRKRSQSVPAASIDGPYLVLPPGGYMMSLSSSDVSSNHSVLTTPLPSPAIDDTEHGLEHGRRPSQVAELLNRLNFRLKRLFGSRRGSVEDEDPSVASSDTRRSSLSFNLRGPTDPANIDRTPEYQMWNGSFQLPNVSEFFDANGDVGPSSFYNTADWNAFQETLQTQGNAVIQTHVNSHRGSNADMDLDRLDWFRAYGTQGSDCEPRTRKDSFFVFGDFLRSRRSSKVDKGKGRITMDNDTAVGPLDEMALLSSGSTRLGVETRCLAEIGVLPRVSMETMMPLSPKESQDVPQAEFSSLESSTPSLHCSGSSTPPGEEAQERQMHRAQPISSCIAIPLLLEGQAGDAKAACGSPASSVSSMDDQPVPVRPATPVLVPTIVSSPSPLTPMQSLSLGPRQHEMEWNWCSSSKCRSRVSLCEMLIDEVPRTVCCCTCVQGGGNRASGGLGLRKSLDDKCWWDGDDGGKGGATRRLHM</sequence>
<name>W6Y9P5_COCC2</name>
<feature type="compositionally biased region" description="Polar residues" evidence="1">
    <location>
        <begin position="352"/>
        <end position="371"/>
    </location>
</feature>
<dbReference type="HOGENOM" id="CLU_512869_0_0_1"/>
<evidence type="ECO:0000313" key="3">
    <source>
        <dbReference type="Proteomes" id="UP000053841"/>
    </source>
</evidence>
<gene>
    <name evidence="2" type="ORF">COCCADRAFT_36019</name>
</gene>
<reference evidence="2 3" key="1">
    <citation type="journal article" date="2013" name="PLoS Genet.">
        <title>Comparative genome structure, secondary metabolite, and effector coding capacity across Cochliobolus pathogens.</title>
        <authorList>
            <person name="Condon B.J."/>
            <person name="Leng Y."/>
            <person name="Wu D."/>
            <person name="Bushley K.E."/>
            <person name="Ohm R.A."/>
            <person name="Otillar R."/>
            <person name="Martin J."/>
            <person name="Schackwitz W."/>
            <person name="Grimwood J."/>
            <person name="MohdZainudin N."/>
            <person name="Xue C."/>
            <person name="Wang R."/>
            <person name="Manning V.A."/>
            <person name="Dhillon B."/>
            <person name="Tu Z.J."/>
            <person name="Steffenson B.J."/>
            <person name="Salamov A."/>
            <person name="Sun H."/>
            <person name="Lowry S."/>
            <person name="LaButti K."/>
            <person name="Han J."/>
            <person name="Copeland A."/>
            <person name="Lindquist E."/>
            <person name="Barry K."/>
            <person name="Schmutz J."/>
            <person name="Baker S.E."/>
            <person name="Ciuffetti L.M."/>
            <person name="Grigoriev I.V."/>
            <person name="Zhong S."/>
            <person name="Turgeon B.G."/>
        </authorList>
    </citation>
    <scope>NUCLEOTIDE SEQUENCE [LARGE SCALE GENOMIC DNA]</scope>
    <source>
        <strain evidence="2 3">26-R-13</strain>
    </source>
</reference>
<protein>
    <submittedName>
        <fullName evidence="2">Uncharacterized protein</fullName>
    </submittedName>
</protein>
<keyword evidence="3" id="KW-1185">Reference proteome</keyword>
<dbReference type="Proteomes" id="UP000053841">
    <property type="component" value="Unassembled WGS sequence"/>
</dbReference>